<dbReference type="Proteomes" id="UP000615003">
    <property type="component" value="Unassembled WGS sequence"/>
</dbReference>
<evidence type="ECO:0000313" key="4">
    <source>
        <dbReference type="EMBL" id="MBE0382955.1"/>
    </source>
</evidence>
<dbReference type="InterPro" id="IPR012675">
    <property type="entry name" value="Beta-grasp_dom_sf"/>
</dbReference>
<evidence type="ECO:0000313" key="6">
    <source>
        <dbReference type="Proteomes" id="UP000238288"/>
    </source>
</evidence>
<dbReference type="InterPro" id="IPR017927">
    <property type="entry name" value="FAD-bd_FR_type"/>
</dbReference>
<dbReference type="GO" id="GO:0016491">
    <property type="term" value="F:oxidoreductase activity"/>
    <property type="evidence" value="ECO:0007669"/>
    <property type="project" value="InterPro"/>
</dbReference>
<dbReference type="SUPFAM" id="SSF54292">
    <property type="entry name" value="2Fe-2S ferredoxin-like"/>
    <property type="match status" value="1"/>
</dbReference>
<dbReference type="EMBL" id="AQGW01000020">
    <property type="protein sequence ID" value="MBE0382955.1"/>
    <property type="molecule type" value="Genomic_DNA"/>
</dbReference>
<dbReference type="Gene3D" id="3.40.50.80">
    <property type="entry name" value="Nucleotide-binding domain of ferredoxin-NADP reductase (FNR) module"/>
    <property type="match status" value="1"/>
</dbReference>
<keyword evidence="7" id="KW-1185">Reference proteome</keyword>
<accession>A0A2K4X8I5</accession>
<dbReference type="PRINTS" id="PR00409">
    <property type="entry name" value="PHDIOXRDTASE"/>
</dbReference>
<dbReference type="PROSITE" id="PS51384">
    <property type="entry name" value="FAD_FR"/>
    <property type="match status" value="1"/>
</dbReference>
<dbReference type="Gene3D" id="3.10.20.30">
    <property type="match status" value="1"/>
</dbReference>
<comment type="cofactor">
    <cofactor evidence="2">
        <name>[2Fe-2S] cluster</name>
        <dbReference type="ChEBI" id="CHEBI:190135"/>
    </cofactor>
</comment>
<evidence type="ECO:0000259" key="3">
    <source>
        <dbReference type="PROSITE" id="PS51384"/>
    </source>
</evidence>
<evidence type="ECO:0000256" key="2">
    <source>
        <dbReference type="ARBA" id="ARBA00034078"/>
    </source>
</evidence>
<dbReference type="InterPro" id="IPR008333">
    <property type="entry name" value="Cbr1-like_FAD-bd_dom"/>
</dbReference>
<dbReference type="InterPro" id="IPR001433">
    <property type="entry name" value="OxRdtase_FAD/NAD-bd"/>
</dbReference>
<dbReference type="InterPro" id="IPR050415">
    <property type="entry name" value="MRET"/>
</dbReference>
<dbReference type="AlphaFoldDB" id="A0A2K4X8I5"/>
<dbReference type="EMBL" id="LT965928">
    <property type="protein sequence ID" value="SOU40624.1"/>
    <property type="molecule type" value="Genomic_DNA"/>
</dbReference>
<dbReference type="Pfam" id="PF00175">
    <property type="entry name" value="NAD_binding_1"/>
    <property type="match status" value="1"/>
</dbReference>
<dbReference type="Pfam" id="PF00970">
    <property type="entry name" value="FAD_binding_6"/>
    <property type="match status" value="1"/>
</dbReference>
<dbReference type="Gene3D" id="2.40.30.10">
    <property type="entry name" value="Translation factors"/>
    <property type="match status" value="1"/>
</dbReference>
<dbReference type="SUPFAM" id="SSF52343">
    <property type="entry name" value="Ferredoxin reductase-like, C-terminal NADP-linked domain"/>
    <property type="match status" value="1"/>
</dbReference>
<sequence length="348" mass="38800">MMMTQVLNQFSKWFLHHQSFAGYIEPIMQTFKPAWRANLFRAQVAEINELNGSFLSVLLKPSKHWQAHTAGQHISLTVEINGRLLTRVFTLASSPEQFKTTGLVRLLIKTNEQGRFTRLLSGALRVGEWCNISAPTGEFVYKNTQKAATFIAGGSGITPMFAMLSEHLNTTSQKVSLIYFAKATEYQCVDELNKLAGDFSHFSFLLLTREQSGDITRNINVWENPDIYCCGPAGFMQTVSDFAIKHDLNYYQEAFGLALPSLNDDSQFNVQVNSSGYVVSANNALLPQFEAKQLPVKRGCGIGICHQCQCIKKSGVVRNLKTGELSDNGEQLIQLCVSQPVSDLELQL</sequence>
<dbReference type="PANTHER" id="PTHR47354:SF3">
    <property type="entry name" value="OXIDOREDUCTASE-RELATED"/>
    <property type="match status" value="1"/>
</dbReference>
<dbReference type="CDD" id="cd00207">
    <property type="entry name" value="fer2"/>
    <property type="match status" value="1"/>
</dbReference>
<dbReference type="InterPro" id="IPR036010">
    <property type="entry name" value="2Fe-2S_ferredoxin-like_sf"/>
</dbReference>
<proteinExistence type="predicted"/>
<reference evidence="4 7" key="1">
    <citation type="submission" date="2015-06" db="EMBL/GenBank/DDBJ databases">
        <title>Genome sequence of Pseudoalteromonas carrageenovora.</title>
        <authorList>
            <person name="Xie B.-B."/>
            <person name="Rong J.-C."/>
            <person name="Qin Q.-L."/>
            <person name="Zhang Y.-Z."/>
        </authorList>
    </citation>
    <scope>NUCLEOTIDE SEQUENCE [LARGE SCALE GENOMIC DNA]</scope>
    <source>
        <strain evidence="4 7">IAM 12662</strain>
    </source>
</reference>
<keyword evidence="1" id="KW-0830">Ubiquinone</keyword>
<dbReference type="PANTHER" id="PTHR47354">
    <property type="entry name" value="NADH OXIDOREDUCTASE HCR"/>
    <property type="match status" value="1"/>
</dbReference>
<name>A0A2K4X8I5_PSEVC</name>
<organism evidence="5 6">
    <name type="scientific">Pseudoalteromonas carrageenovora IAM 12662</name>
    <dbReference type="NCBI Taxonomy" id="1314868"/>
    <lineage>
        <taxon>Bacteria</taxon>
        <taxon>Pseudomonadati</taxon>
        <taxon>Pseudomonadota</taxon>
        <taxon>Gammaproteobacteria</taxon>
        <taxon>Alteromonadales</taxon>
        <taxon>Pseudoalteromonadaceae</taxon>
        <taxon>Pseudoalteromonas</taxon>
    </lineage>
</organism>
<dbReference type="InterPro" id="IPR001041">
    <property type="entry name" value="2Fe-2S_ferredoxin-type"/>
</dbReference>
<dbReference type="InterPro" id="IPR039261">
    <property type="entry name" value="FNR_nucleotide-bd"/>
</dbReference>
<dbReference type="GO" id="GO:0051536">
    <property type="term" value="F:iron-sulfur cluster binding"/>
    <property type="evidence" value="ECO:0007669"/>
    <property type="project" value="InterPro"/>
</dbReference>
<dbReference type="InterPro" id="IPR017938">
    <property type="entry name" value="Riboflavin_synthase-like_b-brl"/>
</dbReference>
<reference evidence="5 6" key="2">
    <citation type="submission" date="2017-11" db="EMBL/GenBank/DDBJ databases">
        <authorList>
            <person name="Han C.G."/>
        </authorList>
    </citation>
    <scope>NUCLEOTIDE SEQUENCE [LARGE SCALE GENOMIC DNA]</scope>
    <source>
        <strain evidence="6">ATCC 43555</strain>
        <strain evidence="5">ATCC43555</strain>
    </source>
</reference>
<evidence type="ECO:0000256" key="1">
    <source>
        <dbReference type="ARBA" id="ARBA00023075"/>
    </source>
</evidence>
<gene>
    <name evidence="5" type="ORF">PCAR9_A21074</name>
    <name evidence="4" type="ORF">PCARR_a1227</name>
</gene>
<evidence type="ECO:0000313" key="7">
    <source>
        <dbReference type="Proteomes" id="UP000615003"/>
    </source>
</evidence>
<dbReference type="SUPFAM" id="SSF63380">
    <property type="entry name" value="Riboflavin synthase domain-like"/>
    <property type="match status" value="1"/>
</dbReference>
<dbReference type="Proteomes" id="UP000238288">
    <property type="component" value="Chromosome PCAR9a"/>
</dbReference>
<evidence type="ECO:0000313" key="5">
    <source>
        <dbReference type="EMBL" id="SOU40624.1"/>
    </source>
</evidence>
<protein>
    <submittedName>
        <fullName evidence="5">Oxidoreductase</fullName>
    </submittedName>
</protein>
<feature type="domain" description="FAD-binding FR-type" evidence="3">
    <location>
        <begin position="37"/>
        <end position="142"/>
    </location>
</feature>